<reference evidence="8 9" key="1">
    <citation type="journal article" date="2015" name="Microbiome">
        <title>Genomic resolution of linkages in carbon, nitrogen, and sulfur cycling among widespread estuary sediment bacteria.</title>
        <authorList>
            <person name="Baker B.J."/>
            <person name="Lazar C.S."/>
            <person name="Teske A.P."/>
            <person name="Dick G.J."/>
        </authorList>
    </citation>
    <scope>NUCLEOTIDE SEQUENCE [LARGE SCALE GENOMIC DNA]</scope>
    <source>
        <strain evidence="8">SM23_40</strain>
    </source>
</reference>
<comment type="subcellular location">
    <subcellularLocation>
        <location evidence="1">Cell membrane</location>
        <topology evidence="1">Multi-pass membrane protein</topology>
    </subcellularLocation>
</comment>
<feature type="transmembrane region" description="Helical" evidence="6">
    <location>
        <begin position="259"/>
        <end position="289"/>
    </location>
</feature>
<name>A0A0S8G693_UNCT6</name>
<feature type="domain" description="ABC-2 type transporter transmembrane" evidence="7">
    <location>
        <begin position="22"/>
        <end position="404"/>
    </location>
</feature>
<dbReference type="PANTHER" id="PTHR30294">
    <property type="entry name" value="MEMBRANE COMPONENT OF ABC TRANSPORTER YHHJ-RELATED"/>
    <property type="match status" value="1"/>
</dbReference>
<keyword evidence="3 6" id="KW-0812">Transmembrane</keyword>
<dbReference type="Pfam" id="PF12698">
    <property type="entry name" value="ABC2_membrane_3"/>
    <property type="match status" value="1"/>
</dbReference>
<comment type="caution">
    <text evidence="8">The sequence shown here is derived from an EMBL/GenBank/DDBJ whole genome shotgun (WGS) entry which is preliminary data.</text>
</comment>
<evidence type="ECO:0000256" key="5">
    <source>
        <dbReference type="ARBA" id="ARBA00023136"/>
    </source>
</evidence>
<sequence>MRGSWLIIVKDFTRRARDPWSLLPILLLPIVIGGIMHLSFGGIERGGMPRAVLLLADEDEGLGSDIFRTALEQEQLADLIEVKEVTAADGRAAIDKGEASGFLVIPAGFTDSLVAGHPIELRLVRNPAQQFLPEIIEESLAIVVFIVAKGALVFEEPLQAIHEAQTGTGTGDFAGQTQEISSLIGDVLAQCEGLLFPPLVTLQIEELAGDSSPDFPISALFFPALIPLSLFFLADLSVRDTIREHNRGTLHRIMTTPTSMLAFLTGKLAGTLLLGVVMFAVLAGLGSLVFKIGWGENLPELLVLVIGYLIAAAGIELMIYGFLKTELSAQTLSTIVVMLMGLVGGSIVPQQFFPPILEKVKYISIAGWVLQGFDKVLWKGATFPGIALELVVLTGCGIVTTLIGSRAMLWKLRRPAG</sequence>
<keyword evidence="2" id="KW-1003">Cell membrane</keyword>
<evidence type="ECO:0000259" key="7">
    <source>
        <dbReference type="Pfam" id="PF12698"/>
    </source>
</evidence>
<evidence type="ECO:0000313" key="8">
    <source>
        <dbReference type="EMBL" id="KPK67420.1"/>
    </source>
</evidence>
<feature type="transmembrane region" description="Helical" evidence="6">
    <location>
        <begin position="383"/>
        <end position="404"/>
    </location>
</feature>
<dbReference type="AlphaFoldDB" id="A0A0S8G693"/>
<feature type="transmembrane region" description="Helical" evidence="6">
    <location>
        <begin position="217"/>
        <end position="238"/>
    </location>
</feature>
<feature type="transmembrane region" description="Helical" evidence="6">
    <location>
        <begin position="335"/>
        <end position="353"/>
    </location>
</feature>
<dbReference type="PANTHER" id="PTHR30294:SF38">
    <property type="entry name" value="TRANSPORT PERMEASE PROTEIN"/>
    <property type="match status" value="1"/>
</dbReference>
<evidence type="ECO:0000313" key="9">
    <source>
        <dbReference type="Proteomes" id="UP000051717"/>
    </source>
</evidence>
<evidence type="ECO:0000256" key="3">
    <source>
        <dbReference type="ARBA" id="ARBA00022692"/>
    </source>
</evidence>
<dbReference type="Proteomes" id="UP000051717">
    <property type="component" value="Unassembled WGS sequence"/>
</dbReference>
<dbReference type="EMBL" id="LJUI01000129">
    <property type="protein sequence ID" value="KPK67420.1"/>
    <property type="molecule type" value="Genomic_DNA"/>
</dbReference>
<keyword evidence="4 6" id="KW-1133">Transmembrane helix</keyword>
<accession>A0A0S8G693</accession>
<dbReference type="GO" id="GO:0005886">
    <property type="term" value="C:plasma membrane"/>
    <property type="evidence" value="ECO:0007669"/>
    <property type="project" value="UniProtKB-SubCell"/>
</dbReference>
<evidence type="ECO:0000256" key="4">
    <source>
        <dbReference type="ARBA" id="ARBA00022989"/>
    </source>
</evidence>
<proteinExistence type="predicted"/>
<dbReference type="GO" id="GO:0140359">
    <property type="term" value="F:ABC-type transporter activity"/>
    <property type="evidence" value="ECO:0007669"/>
    <property type="project" value="InterPro"/>
</dbReference>
<feature type="transmembrane region" description="Helical" evidence="6">
    <location>
        <begin position="20"/>
        <end position="40"/>
    </location>
</feature>
<feature type="transmembrane region" description="Helical" evidence="6">
    <location>
        <begin position="301"/>
        <end position="323"/>
    </location>
</feature>
<keyword evidence="5 6" id="KW-0472">Membrane</keyword>
<dbReference type="InterPro" id="IPR013525">
    <property type="entry name" value="ABC2_TM"/>
</dbReference>
<protein>
    <recommendedName>
        <fullName evidence="7">ABC-2 type transporter transmembrane domain-containing protein</fullName>
    </recommendedName>
</protein>
<evidence type="ECO:0000256" key="1">
    <source>
        <dbReference type="ARBA" id="ARBA00004651"/>
    </source>
</evidence>
<dbReference type="Gene3D" id="3.40.1710.10">
    <property type="entry name" value="abc type-2 transporter like domain"/>
    <property type="match status" value="1"/>
</dbReference>
<dbReference type="InterPro" id="IPR051449">
    <property type="entry name" value="ABC-2_transporter_component"/>
</dbReference>
<gene>
    <name evidence="8" type="ORF">AMJ82_10705</name>
</gene>
<evidence type="ECO:0000256" key="2">
    <source>
        <dbReference type="ARBA" id="ARBA00022475"/>
    </source>
</evidence>
<evidence type="ECO:0000256" key="6">
    <source>
        <dbReference type="SAM" id="Phobius"/>
    </source>
</evidence>
<organism evidence="8 9">
    <name type="scientific">candidate division TA06 bacterium SM23_40</name>
    <dbReference type="NCBI Taxonomy" id="1703774"/>
    <lineage>
        <taxon>Bacteria</taxon>
        <taxon>Bacteria division TA06</taxon>
    </lineage>
</organism>